<name>A0A369WFF5_9GAMM</name>
<comment type="caution">
    <text evidence="2">The sequence shown here is derived from an EMBL/GenBank/DDBJ whole genome shotgun (WGS) entry which is preliminary data.</text>
</comment>
<dbReference type="Proteomes" id="UP000253769">
    <property type="component" value="Unassembled WGS sequence"/>
</dbReference>
<evidence type="ECO:0000313" key="2">
    <source>
        <dbReference type="EMBL" id="RDE19384.1"/>
    </source>
</evidence>
<keyword evidence="3" id="KW-1185">Reference proteome</keyword>
<keyword evidence="1" id="KW-1133">Transmembrane helix</keyword>
<keyword evidence="1" id="KW-0472">Membrane</keyword>
<organism evidence="2 3">
    <name type="scientific">Motiliproteus coralliicola</name>
    <dbReference type="NCBI Taxonomy" id="2283196"/>
    <lineage>
        <taxon>Bacteria</taxon>
        <taxon>Pseudomonadati</taxon>
        <taxon>Pseudomonadota</taxon>
        <taxon>Gammaproteobacteria</taxon>
        <taxon>Oceanospirillales</taxon>
        <taxon>Oceanospirillaceae</taxon>
        <taxon>Motiliproteus</taxon>
    </lineage>
</organism>
<feature type="transmembrane region" description="Helical" evidence="1">
    <location>
        <begin position="7"/>
        <end position="28"/>
    </location>
</feature>
<accession>A0A369WFF5</accession>
<keyword evidence="1" id="KW-0812">Transmembrane</keyword>
<gene>
    <name evidence="2" type="ORF">DV711_10830</name>
</gene>
<proteinExistence type="predicted"/>
<evidence type="ECO:0008006" key="4">
    <source>
        <dbReference type="Google" id="ProtNLM"/>
    </source>
</evidence>
<sequence>MQEQLSVWRWTLGGVLLTGSLAIGFWGLTSSEVRADRDKYESDHEYEEYGYRQPQSQPSPLYDEECGSCHLAYPGYLLPTDSWINLMNNLEDHFGENAELDSQDQQAIKQYLATNAADSRRYAKLRDAATIDDSRAPLMRITELPFFIEEHDEVPQYMVEGNDQVGSFSQCDTCHADADRGRFDEDQIRIPGYGRWDD</sequence>
<dbReference type="RefSeq" id="WP_114695728.1">
    <property type="nucleotide sequence ID" value="NZ_QQOH01000003.1"/>
</dbReference>
<dbReference type="Pfam" id="PF09626">
    <property type="entry name" value="DHC"/>
    <property type="match status" value="1"/>
</dbReference>
<reference evidence="2 3" key="1">
    <citation type="submission" date="2018-07" db="EMBL/GenBank/DDBJ databases">
        <title>Motiliproteus coralliicola sp. nov., a bacterium isolated from Coral.</title>
        <authorList>
            <person name="Wang G."/>
        </authorList>
    </citation>
    <scope>NUCLEOTIDE SEQUENCE [LARGE SCALE GENOMIC DNA]</scope>
    <source>
        <strain evidence="2 3">C34</strain>
    </source>
</reference>
<dbReference type="AlphaFoldDB" id="A0A369WFF5"/>
<evidence type="ECO:0000256" key="1">
    <source>
        <dbReference type="SAM" id="Phobius"/>
    </source>
</evidence>
<dbReference type="InterPro" id="IPR018588">
    <property type="entry name" value="Dihaem_cytochrome-c"/>
</dbReference>
<protein>
    <recommendedName>
        <fullName evidence="4">Diacylglycerol kinase</fullName>
    </recommendedName>
</protein>
<dbReference type="EMBL" id="QQOH01000003">
    <property type="protein sequence ID" value="RDE19384.1"/>
    <property type="molecule type" value="Genomic_DNA"/>
</dbReference>
<evidence type="ECO:0000313" key="3">
    <source>
        <dbReference type="Proteomes" id="UP000253769"/>
    </source>
</evidence>
<dbReference type="OrthoDB" id="5296814at2"/>